<reference evidence="1 2" key="1">
    <citation type="submission" date="2020-07" db="EMBL/GenBank/DDBJ databases">
        <title>Description of Kordia aestuariivivens sp. nov., isolated from a tidal flat.</title>
        <authorList>
            <person name="Park S."/>
            <person name="Yoon J.-H."/>
        </authorList>
    </citation>
    <scope>NUCLEOTIDE SEQUENCE [LARGE SCALE GENOMIC DNA]</scope>
    <source>
        <strain evidence="1 2">YSTF-M3</strain>
    </source>
</reference>
<accession>A0ABR7QD90</accession>
<comment type="caution">
    <text evidence="1">The sequence shown here is derived from an EMBL/GenBank/DDBJ whole genome shotgun (WGS) entry which is preliminary data.</text>
</comment>
<organism evidence="1 2">
    <name type="scientific">Kordia aestuariivivens</name>
    <dbReference type="NCBI Taxonomy" id="2759037"/>
    <lineage>
        <taxon>Bacteria</taxon>
        <taxon>Pseudomonadati</taxon>
        <taxon>Bacteroidota</taxon>
        <taxon>Flavobacteriia</taxon>
        <taxon>Flavobacteriales</taxon>
        <taxon>Flavobacteriaceae</taxon>
        <taxon>Kordia</taxon>
    </lineage>
</organism>
<evidence type="ECO:0000313" key="1">
    <source>
        <dbReference type="EMBL" id="MBC8756535.1"/>
    </source>
</evidence>
<dbReference type="Proteomes" id="UP000619238">
    <property type="component" value="Unassembled WGS sequence"/>
</dbReference>
<dbReference type="RefSeq" id="WP_187563575.1">
    <property type="nucleotide sequence ID" value="NZ_JACGWS010000012.1"/>
</dbReference>
<keyword evidence="2" id="KW-1185">Reference proteome</keyword>
<evidence type="ECO:0000313" key="2">
    <source>
        <dbReference type="Proteomes" id="UP000619238"/>
    </source>
</evidence>
<name>A0ABR7QD90_9FLAO</name>
<dbReference type="EMBL" id="JACGWS010000012">
    <property type="protein sequence ID" value="MBC8756535.1"/>
    <property type="molecule type" value="Genomic_DNA"/>
</dbReference>
<gene>
    <name evidence="1" type="ORF">H2O64_17820</name>
</gene>
<proteinExistence type="predicted"/>
<evidence type="ECO:0008006" key="3">
    <source>
        <dbReference type="Google" id="ProtNLM"/>
    </source>
</evidence>
<protein>
    <recommendedName>
        <fullName evidence="3">Bacteriocin</fullName>
    </recommendedName>
</protein>
<sequence>MKKKSLKSLSLNKKSVSNLQKISGGDGLIQTFNDWPDTAKLCPSDVCPQQTDFCTFTCGDCINTWGDPGCITGINTLC</sequence>